<comment type="caution">
    <text evidence="1">The sequence shown here is derived from an EMBL/GenBank/DDBJ whole genome shotgun (WGS) entry which is preliminary data.</text>
</comment>
<dbReference type="Proteomes" id="UP000006320">
    <property type="component" value="Unassembled WGS sequence"/>
</dbReference>
<gene>
    <name evidence="1" type="ORF">GCHA_3377</name>
</gene>
<reference evidence="1 2" key="1">
    <citation type="journal article" date="2017" name="Antonie Van Leeuwenhoek">
        <title>Rhizobium rhizosphaerae sp. nov., a novel species isolated from rice rhizosphere.</title>
        <authorList>
            <person name="Zhao J.J."/>
            <person name="Zhang J."/>
            <person name="Zhang R.J."/>
            <person name="Zhang C.W."/>
            <person name="Yin H.Q."/>
            <person name="Zhang X.X."/>
        </authorList>
    </citation>
    <scope>NUCLEOTIDE SEQUENCE [LARGE SCALE GENOMIC DNA]</scope>
    <source>
        <strain evidence="1 2">S18K6</strain>
    </source>
</reference>
<accession>A0AAV3V3G0</accession>
<dbReference type="SUPFAM" id="SSF75005">
    <property type="entry name" value="Arabinanase/levansucrase/invertase"/>
    <property type="match status" value="1"/>
</dbReference>
<dbReference type="AlphaFoldDB" id="A0AAV3V3G0"/>
<protein>
    <recommendedName>
        <fullName evidence="3">Glycosyl hydrolase family 32 N-terminal domain-containing protein</fullName>
    </recommendedName>
</protein>
<sequence length="308" mass="35309">MKSANEWLKIGRVYTPSSEYDWATTHASVPIAELIEGDLFRIYFSTRDAKHRSVTTSVVMNINSPNAIIEQPSTIVLSPGALGEFDDSGAMGSWITHHEGNKYFYYIGWNLGSSVPFRNSIGLSINSNKEGFKRYSPGPIVDRTPFEPHFCASCCVLKNANKWRMWYLSCTEWFMQSNGKPEHRYHIKYAESKDGINWDRQGVIAIDYLDHNEIAISRPSVIFDKGIWKMWFSYRSVDLSYRIGYAQSYDGIHWDRAKGPVLEVSNDGWDSEMVAYPYVFQHKGQRYMLYNGNDYGRTGFGLAQEVSS</sequence>
<evidence type="ECO:0000313" key="1">
    <source>
        <dbReference type="EMBL" id="GAC11309.1"/>
    </source>
</evidence>
<evidence type="ECO:0000313" key="2">
    <source>
        <dbReference type="Proteomes" id="UP000006320"/>
    </source>
</evidence>
<dbReference type="EMBL" id="BAEM01000042">
    <property type="protein sequence ID" value="GAC11309.1"/>
    <property type="molecule type" value="Genomic_DNA"/>
</dbReference>
<evidence type="ECO:0008006" key="3">
    <source>
        <dbReference type="Google" id="ProtNLM"/>
    </source>
</evidence>
<dbReference type="Gene3D" id="2.115.10.20">
    <property type="entry name" value="Glycosyl hydrolase domain, family 43"/>
    <property type="match status" value="2"/>
</dbReference>
<name>A0AAV3V3G0_9ALTE</name>
<organism evidence="1 2">
    <name type="scientific">Paraglaciecola chathamensis S18K6</name>
    <dbReference type="NCBI Taxonomy" id="1127672"/>
    <lineage>
        <taxon>Bacteria</taxon>
        <taxon>Pseudomonadati</taxon>
        <taxon>Pseudomonadota</taxon>
        <taxon>Gammaproteobacteria</taxon>
        <taxon>Alteromonadales</taxon>
        <taxon>Alteromonadaceae</taxon>
        <taxon>Paraglaciecola</taxon>
    </lineage>
</organism>
<dbReference type="RefSeq" id="WP_007990003.1">
    <property type="nucleotide sequence ID" value="NZ_BAEM01000042.1"/>
</dbReference>
<dbReference type="PANTHER" id="PTHR35279:SF1">
    <property type="entry name" value="ARABINANASE_LEVANSUCRASE_INVERTASE"/>
    <property type="match status" value="1"/>
</dbReference>
<proteinExistence type="predicted"/>
<dbReference type="PANTHER" id="PTHR35279">
    <property type="match status" value="1"/>
</dbReference>
<dbReference type="InterPro" id="IPR023296">
    <property type="entry name" value="Glyco_hydro_beta-prop_sf"/>
</dbReference>